<keyword evidence="2" id="KW-0808">Transferase</keyword>
<evidence type="ECO:0000259" key="1">
    <source>
        <dbReference type="Pfam" id="PF02543"/>
    </source>
</evidence>
<dbReference type="PANTHER" id="PTHR34847">
    <property type="entry name" value="NODULATION PROTEIN U"/>
    <property type="match status" value="1"/>
</dbReference>
<reference evidence="2 3" key="1">
    <citation type="submission" date="2019-03" db="EMBL/GenBank/DDBJ databases">
        <title>Genomic Encyclopedia of Type Strains, Phase IV (KMG-V): Genome sequencing to study the core and pangenomes of soil and plant-associated prokaryotes.</title>
        <authorList>
            <person name="Whitman W."/>
        </authorList>
    </citation>
    <scope>NUCLEOTIDE SEQUENCE [LARGE SCALE GENOMIC DNA]</scope>
    <source>
        <strain evidence="2 3">23C40</strain>
    </source>
</reference>
<organism evidence="2 3">
    <name type="scientific">Sinorhizobium americanum</name>
    <dbReference type="NCBI Taxonomy" id="194963"/>
    <lineage>
        <taxon>Bacteria</taxon>
        <taxon>Pseudomonadati</taxon>
        <taxon>Pseudomonadota</taxon>
        <taxon>Alphaproteobacteria</taxon>
        <taxon>Hyphomicrobiales</taxon>
        <taxon>Rhizobiaceae</taxon>
        <taxon>Sinorhizobium/Ensifer group</taxon>
        <taxon>Sinorhizobium</taxon>
    </lineage>
</organism>
<dbReference type="InterPro" id="IPR003696">
    <property type="entry name" value="Carbtransf_dom"/>
</dbReference>
<dbReference type="GO" id="GO:0016740">
    <property type="term" value="F:transferase activity"/>
    <property type="evidence" value="ECO:0007669"/>
    <property type="project" value="UniProtKB-KW"/>
</dbReference>
<dbReference type="PANTHER" id="PTHR34847:SF1">
    <property type="entry name" value="NODULATION PROTEIN U"/>
    <property type="match status" value="1"/>
</dbReference>
<dbReference type="Proteomes" id="UP000295043">
    <property type="component" value="Unassembled WGS sequence"/>
</dbReference>
<feature type="domain" description="Carbamoyltransferase" evidence="1">
    <location>
        <begin position="2"/>
        <end position="190"/>
    </location>
</feature>
<proteinExistence type="predicted"/>
<evidence type="ECO:0000313" key="3">
    <source>
        <dbReference type="Proteomes" id="UP000295043"/>
    </source>
</evidence>
<dbReference type="Pfam" id="PF02543">
    <property type="entry name" value="Carbam_trans_N"/>
    <property type="match status" value="1"/>
</dbReference>
<comment type="caution">
    <text evidence="2">The sequence shown here is derived from an EMBL/GenBank/DDBJ whole genome shotgun (WGS) entry which is preliminary data.</text>
</comment>
<accession>A0A4R2BIL8</accession>
<name>A0A4R2BIL8_9HYPH</name>
<dbReference type="AlphaFoldDB" id="A0A4R2BIL8"/>
<dbReference type="Gene3D" id="3.30.420.40">
    <property type="match status" value="1"/>
</dbReference>
<sequence>MRICGIKLTHDGAIALVEDGRLVFCIEQEKRDNNPRYQTVDNLDAIVAALAQHGLNPRDIDQFVIDGWDGEDESQFQVLSGVAPLTLKGAPYVERHANGLLESLDGSGLILDDRAFPYKSYPHVTGHVASAYCTSPFANTGQPAFCLVWDGCIFPRLYHVDGRGARFLESLFPVIGQAYAAAGHYFGPIRRRAGEVGT</sequence>
<protein>
    <submittedName>
        <fullName evidence="2">Carbamoyltransferase-like protein</fullName>
    </submittedName>
</protein>
<dbReference type="EMBL" id="SLVU01000016">
    <property type="protein sequence ID" value="TCN26978.1"/>
    <property type="molecule type" value="Genomic_DNA"/>
</dbReference>
<evidence type="ECO:0000313" key="2">
    <source>
        <dbReference type="EMBL" id="TCN26978.1"/>
    </source>
</evidence>
<dbReference type="InterPro" id="IPR051338">
    <property type="entry name" value="NodU/CmcH_Carbamoyltrnsfr"/>
</dbReference>
<gene>
    <name evidence="2" type="ORF">EV184_11652</name>
</gene>